<dbReference type="Proteomes" id="UP000236752">
    <property type="component" value="Unassembled WGS sequence"/>
</dbReference>
<evidence type="ECO:0008006" key="4">
    <source>
        <dbReference type="Google" id="ProtNLM"/>
    </source>
</evidence>
<feature type="signal peptide" evidence="1">
    <location>
        <begin position="1"/>
        <end position="23"/>
    </location>
</feature>
<protein>
    <recommendedName>
        <fullName evidence="4">DUF5333 domain-containing protein</fullName>
    </recommendedName>
</protein>
<feature type="chain" id="PRO_5009284031" description="DUF5333 domain-containing protein" evidence="1">
    <location>
        <begin position="24"/>
        <end position="136"/>
    </location>
</feature>
<dbReference type="RefSeq" id="WP_200813145.1">
    <property type="nucleotide sequence ID" value="NZ_FNUZ01000001.1"/>
</dbReference>
<evidence type="ECO:0000313" key="3">
    <source>
        <dbReference type="Proteomes" id="UP000236752"/>
    </source>
</evidence>
<proteinExistence type="predicted"/>
<evidence type="ECO:0000313" key="2">
    <source>
        <dbReference type="EMBL" id="SEF50053.1"/>
    </source>
</evidence>
<keyword evidence="1" id="KW-0732">Signal</keyword>
<keyword evidence="3" id="KW-1185">Reference proteome</keyword>
<dbReference type="AlphaFoldDB" id="A0A1H5SH96"/>
<dbReference type="Pfam" id="PF17267">
    <property type="entry name" value="DUF5333"/>
    <property type="match status" value="1"/>
</dbReference>
<dbReference type="InterPro" id="IPR020349">
    <property type="entry name" value="Uncharacterised_14.7kDa"/>
</dbReference>
<name>A0A1H5SH96_9RHOB</name>
<gene>
    <name evidence="2" type="ORF">SAMN04488045_0234</name>
</gene>
<reference evidence="2 3" key="1">
    <citation type="submission" date="2016-10" db="EMBL/GenBank/DDBJ databases">
        <authorList>
            <person name="de Groot N.N."/>
        </authorList>
    </citation>
    <scope>NUCLEOTIDE SEQUENCE [LARGE SCALE GENOMIC DNA]</scope>
    <source>
        <strain evidence="2 3">DSM 26915</strain>
    </source>
</reference>
<accession>A0A1H5SH96</accession>
<sequence length="136" mass="14932">MTPVKTSIALALTATFMATSAVAKPPLRDVPEIDDALLMVAIADDLRKNCDDIDARMIKALTHIQGLKSKARSLGYSDEEIKAYTGSKDEQKRMRARGEEYLAERGVDRKNDAAYCTFGKQEIAKGSQIGVLLKAR</sequence>
<dbReference type="EMBL" id="FNUZ01000001">
    <property type="protein sequence ID" value="SEF50053.1"/>
    <property type="molecule type" value="Genomic_DNA"/>
</dbReference>
<organism evidence="2 3">
    <name type="scientific">Thalassococcus halodurans</name>
    <dbReference type="NCBI Taxonomy" id="373675"/>
    <lineage>
        <taxon>Bacteria</taxon>
        <taxon>Pseudomonadati</taxon>
        <taxon>Pseudomonadota</taxon>
        <taxon>Alphaproteobacteria</taxon>
        <taxon>Rhodobacterales</taxon>
        <taxon>Roseobacteraceae</taxon>
        <taxon>Thalassococcus</taxon>
    </lineage>
</organism>
<evidence type="ECO:0000256" key="1">
    <source>
        <dbReference type="SAM" id="SignalP"/>
    </source>
</evidence>